<reference evidence="4 5" key="2">
    <citation type="journal article" date="2019" name="G3 (Bethesda)">
        <title>Hybrid Assembly of the Genome of the Entomopathogenic Nematode Steinernema carpocapsae Identifies the X-Chromosome.</title>
        <authorList>
            <person name="Serra L."/>
            <person name="Macchietto M."/>
            <person name="Macias-Munoz A."/>
            <person name="McGill C.J."/>
            <person name="Rodriguez I.M."/>
            <person name="Rodriguez B."/>
            <person name="Murad R."/>
            <person name="Mortazavi A."/>
        </authorList>
    </citation>
    <scope>NUCLEOTIDE SEQUENCE [LARGE SCALE GENOMIC DNA]</scope>
    <source>
        <strain evidence="4 5">ALL</strain>
    </source>
</reference>
<dbReference type="Proteomes" id="UP000298663">
    <property type="component" value="Unassembled WGS sequence"/>
</dbReference>
<dbReference type="PANTHER" id="PTHR14247">
    <property type="entry name" value="BREAST CANCER ANTI-ESTROGEN RESISTANCE PROTEIN 3 HOMOLOG-LIKE PROTEIN"/>
    <property type="match status" value="1"/>
</dbReference>
<evidence type="ECO:0000313" key="4">
    <source>
        <dbReference type="EMBL" id="TKR96816.1"/>
    </source>
</evidence>
<protein>
    <recommendedName>
        <fullName evidence="3">SH2 domain-containing protein</fullName>
    </recommendedName>
</protein>
<organism evidence="4 5">
    <name type="scientific">Steinernema carpocapsae</name>
    <name type="common">Entomopathogenic nematode</name>
    <dbReference type="NCBI Taxonomy" id="34508"/>
    <lineage>
        <taxon>Eukaryota</taxon>
        <taxon>Metazoa</taxon>
        <taxon>Ecdysozoa</taxon>
        <taxon>Nematoda</taxon>
        <taxon>Chromadorea</taxon>
        <taxon>Rhabditida</taxon>
        <taxon>Tylenchina</taxon>
        <taxon>Panagrolaimomorpha</taxon>
        <taxon>Strongyloidoidea</taxon>
        <taxon>Steinernematidae</taxon>
        <taxon>Steinernema</taxon>
    </lineage>
</organism>
<accession>A0A4U5PK03</accession>
<dbReference type="SMART" id="SM00252">
    <property type="entry name" value="SH2"/>
    <property type="match status" value="1"/>
</dbReference>
<comment type="caution">
    <text evidence="4">The sequence shown here is derived from an EMBL/GenBank/DDBJ whole genome shotgun (WGS) entry which is preliminary data.</text>
</comment>
<sequence length="176" mass="19350">MSKLASPTCPPLNAMPPVTSPKDPGFVSPTTSTDSEEVINDADAICMCDFYHGMLPQKDIQPLLKKEGDFLVRKTDGDDCVVIVLSVKTDEKVLHFVVNRNPTMNLYYFEAHGEKTIKDLINWHVSSGTPLSAESGVKIKYAVDRAPWILNHDSLKMRKKLGEGAFGEASSSLPIT</sequence>
<evidence type="ECO:0000259" key="3">
    <source>
        <dbReference type="PROSITE" id="PS50001"/>
    </source>
</evidence>
<keyword evidence="5" id="KW-1185">Reference proteome</keyword>
<keyword evidence="1" id="KW-0727">SH2 domain</keyword>
<dbReference type="AlphaFoldDB" id="A0A4U5PK03"/>
<dbReference type="Pfam" id="PF00017">
    <property type="entry name" value="SH2"/>
    <property type="match status" value="1"/>
</dbReference>
<dbReference type="PROSITE" id="PS50001">
    <property type="entry name" value="SH2"/>
    <property type="match status" value="1"/>
</dbReference>
<dbReference type="Gene3D" id="3.30.505.10">
    <property type="entry name" value="SH2 domain"/>
    <property type="match status" value="1"/>
</dbReference>
<dbReference type="InterPro" id="IPR035849">
    <property type="entry name" value="Fes/Fps/Fer_SH2"/>
</dbReference>
<proteinExistence type="predicted"/>
<evidence type="ECO:0000313" key="5">
    <source>
        <dbReference type="Proteomes" id="UP000298663"/>
    </source>
</evidence>
<feature type="domain" description="SH2" evidence="3">
    <location>
        <begin position="50"/>
        <end position="143"/>
    </location>
</feature>
<dbReference type="InterPro" id="IPR000980">
    <property type="entry name" value="SH2"/>
</dbReference>
<dbReference type="EMBL" id="AZBU02000002">
    <property type="protein sequence ID" value="TKR96816.1"/>
    <property type="molecule type" value="Genomic_DNA"/>
</dbReference>
<evidence type="ECO:0000256" key="1">
    <source>
        <dbReference type="PROSITE-ProRule" id="PRU00191"/>
    </source>
</evidence>
<name>A0A4U5PK03_STECR</name>
<dbReference type="OrthoDB" id="546826at2759"/>
<dbReference type="PANTHER" id="PTHR14247:SF8">
    <property type="entry name" value="RAS-GEF DOMAIN-CONTAINING PROTEIN"/>
    <property type="match status" value="1"/>
</dbReference>
<gene>
    <name evidence="4" type="ORF">L596_010780</name>
</gene>
<dbReference type="InterPro" id="IPR051853">
    <property type="entry name" value="SH2-Ras-GEF_adapter"/>
</dbReference>
<reference evidence="4 5" key="1">
    <citation type="journal article" date="2015" name="Genome Biol.">
        <title>Comparative genomics of Steinernema reveals deeply conserved gene regulatory networks.</title>
        <authorList>
            <person name="Dillman A.R."/>
            <person name="Macchietto M."/>
            <person name="Porter C.F."/>
            <person name="Rogers A."/>
            <person name="Williams B."/>
            <person name="Antoshechkin I."/>
            <person name="Lee M.M."/>
            <person name="Goodwin Z."/>
            <person name="Lu X."/>
            <person name="Lewis E.E."/>
            <person name="Goodrich-Blair H."/>
            <person name="Stock S.P."/>
            <person name="Adams B.J."/>
            <person name="Sternberg P.W."/>
            <person name="Mortazavi A."/>
        </authorList>
    </citation>
    <scope>NUCLEOTIDE SEQUENCE [LARGE SCALE GENOMIC DNA]</scope>
    <source>
        <strain evidence="4 5">ALL</strain>
    </source>
</reference>
<evidence type="ECO:0000256" key="2">
    <source>
        <dbReference type="SAM" id="MobiDB-lite"/>
    </source>
</evidence>
<dbReference type="STRING" id="34508.A0A4U5PK03"/>
<feature type="region of interest" description="Disordered" evidence="2">
    <location>
        <begin position="1"/>
        <end position="33"/>
    </location>
</feature>
<dbReference type="SUPFAM" id="SSF55550">
    <property type="entry name" value="SH2 domain"/>
    <property type="match status" value="1"/>
</dbReference>
<dbReference type="InterPro" id="IPR036860">
    <property type="entry name" value="SH2_dom_sf"/>
</dbReference>
<dbReference type="CDD" id="cd10361">
    <property type="entry name" value="SH2_Fps_family"/>
    <property type="match status" value="1"/>
</dbReference>